<dbReference type="STRING" id="368408.Tpen_0720"/>
<name>A1RY42_THEPD</name>
<keyword evidence="7" id="KW-1185">Reference proteome</keyword>
<organism evidence="6 7">
    <name type="scientific">Thermofilum pendens (strain DSM 2475 / Hrk 5)</name>
    <dbReference type="NCBI Taxonomy" id="368408"/>
    <lineage>
        <taxon>Archaea</taxon>
        <taxon>Thermoproteota</taxon>
        <taxon>Thermoprotei</taxon>
        <taxon>Thermofilales</taxon>
        <taxon>Thermofilaceae</taxon>
        <taxon>Thermofilum</taxon>
    </lineage>
</organism>
<gene>
    <name evidence="6" type="ordered locus">Tpen_0720</name>
</gene>
<dbReference type="Pfam" id="PF01935">
    <property type="entry name" value="DUF87"/>
    <property type="match status" value="1"/>
</dbReference>
<dbReference type="EnsemblBacteria" id="ABL78122">
    <property type="protein sequence ID" value="ABL78122"/>
    <property type="gene ID" value="Tpen_0720"/>
</dbReference>
<dbReference type="GeneID" id="4601485"/>
<dbReference type="PANTHER" id="PTHR42957">
    <property type="entry name" value="HELICASE MJ1565-RELATED"/>
    <property type="match status" value="1"/>
</dbReference>
<dbReference type="AlphaFoldDB" id="A1RY42"/>
<dbReference type="InterPro" id="IPR027417">
    <property type="entry name" value="P-loop_NTPase"/>
</dbReference>
<dbReference type="OrthoDB" id="107033at2157"/>
<evidence type="ECO:0000313" key="6">
    <source>
        <dbReference type="EMBL" id="ABL78122.1"/>
    </source>
</evidence>
<feature type="domain" description="Helicase HerA central" evidence="5">
    <location>
        <begin position="49"/>
        <end position="109"/>
    </location>
</feature>
<dbReference type="Proteomes" id="UP000000641">
    <property type="component" value="Chromosome"/>
</dbReference>
<dbReference type="SUPFAM" id="SSF52540">
    <property type="entry name" value="P-loop containing nucleoside triphosphate hydrolases"/>
    <property type="match status" value="1"/>
</dbReference>
<dbReference type="RefSeq" id="WP_011752387.1">
    <property type="nucleotide sequence ID" value="NC_008698.1"/>
</dbReference>
<accession>A1RY42</accession>
<dbReference type="HOGENOM" id="CLU_791360_0_0_2"/>
<dbReference type="InterPro" id="IPR002789">
    <property type="entry name" value="HerA_central"/>
</dbReference>
<reference evidence="7" key="1">
    <citation type="journal article" date="2008" name="J. Bacteriol.">
        <title>Genome sequence of Thermofilum pendens reveals an exceptional loss of biosynthetic pathways without genome reduction.</title>
        <authorList>
            <person name="Anderson I."/>
            <person name="Rodriguez J."/>
            <person name="Susanti D."/>
            <person name="Porat I."/>
            <person name="Reich C."/>
            <person name="Ulrich L.E."/>
            <person name="Elkins J.G."/>
            <person name="Mavromatis K."/>
            <person name="Lykidis A."/>
            <person name="Kim E."/>
            <person name="Thompson L.S."/>
            <person name="Nolan M."/>
            <person name="Land M."/>
            <person name="Copeland A."/>
            <person name="Lapidus A."/>
            <person name="Lucas S."/>
            <person name="Detter C."/>
            <person name="Zhulin I.B."/>
            <person name="Olsen G.J."/>
            <person name="Whitman W."/>
            <person name="Mukhopadhyay B."/>
            <person name="Bristow J."/>
            <person name="Kyrpides N."/>
        </authorList>
    </citation>
    <scope>NUCLEOTIDE SEQUENCE [LARGE SCALE GENOMIC DNA]</scope>
    <source>
        <strain evidence="7">DSM 2475 / Hrk 5</strain>
    </source>
</reference>
<evidence type="ECO:0000256" key="4">
    <source>
        <dbReference type="ARBA" id="ARBA00048988"/>
    </source>
</evidence>
<comment type="catalytic activity">
    <reaction evidence="3">
        <text>ATP + H2O = ADP + phosphate + H(+)</text>
        <dbReference type="Rhea" id="RHEA:13065"/>
        <dbReference type="ChEBI" id="CHEBI:15377"/>
        <dbReference type="ChEBI" id="CHEBI:15378"/>
        <dbReference type="ChEBI" id="CHEBI:30616"/>
        <dbReference type="ChEBI" id="CHEBI:43474"/>
        <dbReference type="ChEBI" id="CHEBI:456216"/>
        <dbReference type="EC" id="5.6.2.3"/>
    </reaction>
</comment>
<evidence type="ECO:0000313" key="7">
    <source>
        <dbReference type="Proteomes" id="UP000000641"/>
    </source>
</evidence>
<sequence length="351" mass="39651">MTSGLAYRLLRAAAGRRIYALTGDLAILSPFAVLPPSEESGGLFLGRDDRGRNVYLNPEKLPNMHGVILGTTGSGKSSLARHIMLEARRLGVTSWVIDPHSEATYRKLFERSFGLGDFRVNVLEAPGWGASELASELSRYIEAIYGFPGYRSILREILKRCFEEGSLEFFEKVSKEDPNLLRIYDDLSRIHSNEGASIAELTRDVYFYYPALVSREFLALSSQILLLLLEGYMRTKGARHRLEHLVVLEEAHLVKDYILSLFKQVRKYGWGLLAVTQLPREMDPRVYQLAGFLVVLSGPESFVLDVARVVQLTRLDYDHLLYSARGNALLVRQGDPRPRRIHLELHSSALS</sequence>
<dbReference type="EMBL" id="CP000505">
    <property type="protein sequence ID" value="ABL78122.1"/>
    <property type="molecule type" value="Genomic_DNA"/>
</dbReference>
<protein>
    <recommendedName>
        <fullName evidence="5">Helicase HerA central domain-containing protein</fullName>
    </recommendedName>
</protein>
<proteinExistence type="inferred from homology"/>
<dbReference type="InterPro" id="IPR008571">
    <property type="entry name" value="HerA-like"/>
</dbReference>
<dbReference type="GO" id="GO:0043138">
    <property type="term" value="F:3'-5' DNA helicase activity"/>
    <property type="evidence" value="ECO:0007669"/>
    <property type="project" value="UniProtKB-EC"/>
</dbReference>
<evidence type="ECO:0000259" key="5">
    <source>
        <dbReference type="Pfam" id="PF01935"/>
    </source>
</evidence>
<comment type="catalytic activity">
    <reaction evidence="2">
        <text>Couples ATP hydrolysis with the unwinding of duplex DNA by translocating in the 3'-5' direction.</text>
        <dbReference type="EC" id="5.6.2.4"/>
    </reaction>
</comment>
<dbReference type="PANTHER" id="PTHR42957:SF1">
    <property type="entry name" value="HELICASE MJ1565-RELATED"/>
    <property type="match status" value="1"/>
</dbReference>
<comment type="catalytic activity">
    <reaction evidence="4">
        <text>ATP + H2O = ADP + phosphate + H(+)</text>
        <dbReference type="Rhea" id="RHEA:13065"/>
        <dbReference type="ChEBI" id="CHEBI:15377"/>
        <dbReference type="ChEBI" id="CHEBI:15378"/>
        <dbReference type="ChEBI" id="CHEBI:30616"/>
        <dbReference type="ChEBI" id="CHEBI:43474"/>
        <dbReference type="ChEBI" id="CHEBI:456216"/>
        <dbReference type="EC" id="5.6.2.4"/>
    </reaction>
</comment>
<dbReference type="eggNOG" id="arCOG00281">
    <property type="taxonomic scope" value="Archaea"/>
</dbReference>
<evidence type="ECO:0000256" key="2">
    <source>
        <dbReference type="ARBA" id="ARBA00034617"/>
    </source>
</evidence>
<dbReference type="KEGG" id="tpe:Tpen_0720"/>
<dbReference type="Gene3D" id="3.40.50.300">
    <property type="entry name" value="P-loop containing nucleotide triphosphate hydrolases"/>
    <property type="match status" value="1"/>
</dbReference>
<evidence type="ECO:0000256" key="1">
    <source>
        <dbReference type="ARBA" id="ARBA00007816"/>
    </source>
</evidence>
<comment type="similarity">
    <text evidence="1">Belongs to the HerA family.</text>
</comment>
<evidence type="ECO:0000256" key="3">
    <source>
        <dbReference type="ARBA" id="ARBA00048954"/>
    </source>
</evidence>
<dbReference type="GO" id="GO:0043139">
    <property type="term" value="F:5'-3' DNA helicase activity"/>
    <property type="evidence" value="ECO:0007669"/>
    <property type="project" value="UniProtKB-EC"/>
</dbReference>